<evidence type="ECO:0000256" key="12">
    <source>
        <dbReference type="ARBA" id="ARBA00023201"/>
    </source>
</evidence>
<feature type="transmembrane region" description="Helical" evidence="13">
    <location>
        <begin position="299"/>
        <end position="319"/>
    </location>
</feature>
<sequence length="501" mass="54386">MTESVTSALWKNFLGPSPEWYKKTIVAFLVLNPLFLYVLGPFVTGWILIGEFIFTLALALRCYPLQPGGLLAIEAVILGMASPESVYHEALANFEVILLLMFMVAGIYFMKELLLFVFTKILLRVKSKVALSLMFSFVAAFLSAFLDALTVTAVLISVGVGFYAVYHKVASGKQMHHDDHDHADDQSVQEHSREDLEDFRAFLRSLLMHGAVGTALGGVCTLVGEPQNLLIATVAGWSFGHFVAIMAPVTMPVLVCGLATCVVLEMTGKFGYGAKLPANVRHVLEEFQRSEEAHRNSRMNARLLVQSLVAVLLVVALAFHWAAVGLIGLMVIVLLTAFNGIIDEHQLGHAFEEALPFTALLVVFFAIVAVIHEQHLFTPVIDAVLAMDAGIRPPMFFLANGILSMISDNVFVATVYINEVKAALDAGTITREEFDHLAVAINTGTNLPSVATPNGQAAFLFLLTSALAPLIRLSYGRMVVMAAPYTLVLGGVGFACVALFI</sequence>
<dbReference type="EMBL" id="VRZA01000002">
    <property type="protein sequence ID" value="TXS95819.1"/>
    <property type="molecule type" value="Genomic_DNA"/>
</dbReference>
<dbReference type="Pfam" id="PF06450">
    <property type="entry name" value="NhaB"/>
    <property type="match status" value="1"/>
</dbReference>
<feature type="transmembrane region" description="Helical" evidence="13">
    <location>
        <begin position="86"/>
        <end position="109"/>
    </location>
</feature>
<dbReference type="RefSeq" id="WP_148067871.1">
    <property type="nucleotide sequence ID" value="NZ_VRZA01000002.1"/>
</dbReference>
<evidence type="ECO:0000313" key="14">
    <source>
        <dbReference type="EMBL" id="TXS95819.1"/>
    </source>
</evidence>
<evidence type="ECO:0000256" key="13">
    <source>
        <dbReference type="HAMAP-Rule" id="MF_01599"/>
    </source>
</evidence>
<dbReference type="NCBIfam" id="NF007093">
    <property type="entry name" value="PRK09547.1"/>
    <property type="match status" value="1"/>
</dbReference>
<evidence type="ECO:0000256" key="1">
    <source>
        <dbReference type="ARBA" id="ARBA00004651"/>
    </source>
</evidence>
<dbReference type="PANTHER" id="PTHR43302">
    <property type="entry name" value="TRANSPORTER ARSB-RELATED"/>
    <property type="match status" value="1"/>
</dbReference>
<organism evidence="14 15">
    <name type="scientific">Parahaliea maris</name>
    <dbReference type="NCBI Taxonomy" id="2716870"/>
    <lineage>
        <taxon>Bacteria</taxon>
        <taxon>Pseudomonadati</taxon>
        <taxon>Pseudomonadota</taxon>
        <taxon>Gammaproteobacteria</taxon>
        <taxon>Cellvibrionales</taxon>
        <taxon>Halieaceae</taxon>
        <taxon>Parahaliea</taxon>
    </lineage>
</organism>
<evidence type="ECO:0000256" key="2">
    <source>
        <dbReference type="ARBA" id="ARBA00006036"/>
    </source>
</evidence>
<dbReference type="InterPro" id="IPR004671">
    <property type="entry name" value="Na+/H+_antiporter_NhaB"/>
</dbReference>
<feature type="transmembrane region" description="Helical" evidence="13">
    <location>
        <begin position="239"/>
        <end position="264"/>
    </location>
</feature>
<dbReference type="AlphaFoldDB" id="A0A5C9A6W1"/>
<keyword evidence="8 13" id="KW-1133">Transmembrane helix</keyword>
<comment type="caution">
    <text evidence="13">Lacks conserved residue(s) required for the propagation of feature annotation.</text>
</comment>
<dbReference type="HAMAP" id="MF_01599">
    <property type="entry name" value="NhaB"/>
    <property type="match status" value="1"/>
</dbReference>
<keyword evidence="6" id="KW-0997">Cell inner membrane</keyword>
<evidence type="ECO:0000256" key="9">
    <source>
        <dbReference type="ARBA" id="ARBA00023053"/>
    </source>
</evidence>
<evidence type="ECO:0000256" key="3">
    <source>
        <dbReference type="ARBA" id="ARBA00022448"/>
    </source>
</evidence>
<name>A0A5C9A6W1_9GAMM</name>
<comment type="subcellular location">
    <subcellularLocation>
        <location evidence="1 13">Cell membrane</location>
        <topology evidence="1 13">Multi-pass membrane protein</topology>
    </subcellularLocation>
</comment>
<feature type="transmembrane region" description="Helical" evidence="13">
    <location>
        <begin position="20"/>
        <end position="39"/>
    </location>
</feature>
<dbReference type="GO" id="GO:0015385">
    <property type="term" value="F:sodium:proton antiporter activity"/>
    <property type="evidence" value="ECO:0007669"/>
    <property type="project" value="InterPro"/>
</dbReference>
<evidence type="ECO:0000256" key="10">
    <source>
        <dbReference type="ARBA" id="ARBA00023065"/>
    </source>
</evidence>
<comment type="similarity">
    <text evidence="2 13">Belongs to the NhaB Na(+)/H(+) (TC 2.A.34) antiporter family.</text>
</comment>
<keyword evidence="4 13" id="KW-0050">Antiport</keyword>
<evidence type="ECO:0000313" key="15">
    <source>
        <dbReference type="Proteomes" id="UP000321039"/>
    </source>
</evidence>
<comment type="catalytic activity">
    <reaction evidence="13">
        <text>2 Na(+)(in) + 3 H(+)(out) = 2 Na(+)(out) + 3 H(+)(in)</text>
        <dbReference type="Rhea" id="RHEA:29247"/>
        <dbReference type="ChEBI" id="CHEBI:15378"/>
        <dbReference type="ChEBI" id="CHEBI:29101"/>
    </reaction>
</comment>
<dbReference type="GO" id="GO:0005886">
    <property type="term" value="C:plasma membrane"/>
    <property type="evidence" value="ECO:0007669"/>
    <property type="project" value="UniProtKB-SubCell"/>
</dbReference>
<protein>
    <recommendedName>
        <fullName evidence="13">Na(+)/H(+) antiporter NhaB</fullName>
    </recommendedName>
    <alternativeName>
        <fullName evidence="13">Sodium/proton antiporter NhaB</fullName>
    </alternativeName>
</protein>
<proteinExistence type="inferred from homology"/>
<evidence type="ECO:0000256" key="11">
    <source>
        <dbReference type="ARBA" id="ARBA00023136"/>
    </source>
</evidence>
<keyword evidence="5 13" id="KW-1003">Cell membrane</keyword>
<evidence type="ECO:0000256" key="7">
    <source>
        <dbReference type="ARBA" id="ARBA00022692"/>
    </source>
</evidence>
<evidence type="ECO:0000256" key="6">
    <source>
        <dbReference type="ARBA" id="ARBA00022519"/>
    </source>
</evidence>
<feature type="transmembrane region" description="Helical" evidence="13">
    <location>
        <begin position="121"/>
        <end position="142"/>
    </location>
</feature>
<comment type="function">
    <text evidence="13">Na(+)/H(+) antiporter that extrudes sodium in exchange for external protons.</text>
</comment>
<reference evidence="14 15" key="1">
    <citation type="submission" date="2019-08" db="EMBL/GenBank/DDBJ databases">
        <title>Parahaliea maris sp. nov., isolated from the surface seawater.</title>
        <authorList>
            <person name="Liu Y."/>
        </authorList>
    </citation>
    <scope>NUCLEOTIDE SEQUENCE [LARGE SCALE GENOMIC DNA]</scope>
    <source>
        <strain evidence="14 15">HSLHS9</strain>
    </source>
</reference>
<feature type="transmembrane region" description="Helical" evidence="13">
    <location>
        <begin position="354"/>
        <end position="372"/>
    </location>
</feature>
<dbReference type="PANTHER" id="PTHR43302:SF1">
    <property type="entry name" value="NA(+)_H(+) ANTIPORTER NHAB"/>
    <property type="match status" value="1"/>
</dbReference>
<comment type="caution">
    <text evidence="14">The sequence shown here is derived from an EMBL/GenBank/DDBJ whole genome shotgun (WGS) entry which is preliminary data.</text>
</comment>
<accession>A0A5C9A6W1</accession>
<evidence type="ECO:0000256" key="8">
    <source>
        <dbReference type="ARBA" id="ARBA00022989"/>
    </source>
</evidence>
<keyword evidence="9 13" id="KW-0915">Sodium</keyword>
<dbReference type="Proteomes" id="UP000321039">
    <property type="component" value="Unassembled WGS sequence"/>
</dbReference>
<keyword evidence="11 13" id="KW-0472">Membrane</keyword>
<keyword evidence="10 13" id="KW-0406">Ion transport</keyword>
<feature type="transmembrane region" description="Helical" evidence="13">
    <location>
        <begin position="482"/>
        <end position="500"/>
    </location>
</feature>
<keyword evidence="15" id="KW-1185">Reference proteome</keyword>
<keyword evidence="12 13" id="KW-0739">Sodium transport</keyword>
<evidence type="ECO:0000256" key="5">
    <source>
        <dbReference type="ARBA" id="ARBA00022475"/>
    </source>
</evidence>
<keyword evidence="3 13" id="KW-0813">Transport</keyword>
<gene>
    <name evidence="13 14" type="primary">nhaB</name>
    <name evidence="14" type="ORF">FV139_08110</name>
</gene>
<evidence type="ECO:0000256" key="4">
    <source>
        <dbReference type="ARBA" id="ARBA00022449"/>
    </source>
</evidence>
<keyword evidence="7 13" id="KW-0812">Transmembrane</keyword>